<keyword evidence="3" id="KW-1185">Reference proteome</keyword>
<feature type="region of interest" description="Disordered" evidence="1">
    <location>
        <begin position="184"/>
        <end position="281"/>
    </location>
</feature>
<sequence length="281" mass="30992">MPVIDVSVLSATDVACVPTKRSFCVYVRLQGQAIRTKPARADRAGEIRFGERFRFQYQPDARRPGRNRMFVELWTKSLFSQACVSVAWIEMAEQRFVHRQQMRMNVRGTFEGKSAVISLVLTPLDFGEMPSVPPQQMPQQFLPQGQPGQMQYPAPLGCPNAPGQMMPYPMPPQLPQAMYNSGPADGVPLAQPSPYSTASYMPSATPVLQDPNNPPHHQCEPAPLPPPPAAFVGASLPPPLYAGLLQTETPAGTEQRFPEALPASDPNPSYNYGDDYPRKPM</sequence>
<protein>
    <recommendedName>
        <fullName evidence="4">C2 domain-containing protein</fullName>
    </recommendedName>
</protein>
<dbReference type="EMBL" id="LJSK01000234">
    <property type="protein sequence ID" value="KPI84756.1"/>
    <property type="molecule type" value="Genomic_DNA"/>
</dbReference>
<reference evidence="2 3" key="1">
    <citation type="journal article" date="2015" name="PLoS Pathog.">
        <title>Leptomonas seymouri: Adaptations to the Dixenous Life Cycle Analyzed by Genome Sequencing, Transcriptome Profiling and Co-infection with Leishmania donovani.</title>
        <authorList>
            <person name="Kraeva N."/>
            <person name="Butenko A."/>
            <person name="Hlavacova J."/>
            <person name="Kostygov A."/>
            <person name="Myskova J."/>
            <person name="Grybchuk D."/>
            <person name="Lestinova T."/>
            <person name="Votypka J."/>
            <person name="Volf P."/>
            <person name="Opperdoes F."/>
            <person name="Flegontov P."/>
            <person name="Lukes J."/>
            <person name="Yurchenko V."/>
        </authorList>
    </citation>
    <scope>NUCLEOTIDE SEQUENCE [LARGE SCALE GENOMIC DNA]</scope>
    <source>
        <strain evidence="2 3">ATCC 30220</strain>
    </source>
</reference>
<proteinExistence type="predicted"/>
<dbReference type="AlphaFoldDB" id="A0A0N0P409"/>
<evidence type="ECO:0000313" key="3">
    <source>
        <dbReference type="Proteomes" id="UP000038009"/>
    </source>
</evidence>
<organism evidence="2 3">
    <name type="scientific">Leptomonas seymouri</name>
    <dbReference type="NCBI Taxonomy" id="5684"/>
    <lineage>
        <taxon>Eukaryota</taxon>
        <taxon>Discoba</taxon>
        <taxon>Euglenozoa</taxon>
        <taxon>Kinetoplastea</taxon>
        <taxon>Metakinetoplastina</taxon>
        <taxon>Trypanosomatida</taxon>
        <taxon>Trypanosomatidae</taxon>
        <taxon>Leishmaniinae</taxon>
        <taxon>Leptomonas</taxon>
    </lineage>
</organism>
<feature type="compositionally biased region" description="Polar residues" evidence="1">
    <location>
        <begin position="193"/>
        <end position="202"/>
    </location>
</feature>
<comment type="caution">
    <text evidence="2">The sequence shown here is derived from an EMBL/GenBank/DDBJ whole genome shotgun (WGS) entry which is preliminary data.</text>
</comment>
<evidence type="ECO:0000256" key="1">
    <source>
        <dbReference type="SAM" id="MobiDB-lite"/>
    </source>
</evidence>
<dbReference type="Proteomes" id="UP000038009">
    <property type="component" value="Unassembled WGS sequence"/>
</dbReference>
<gene>
    <name evidence="2" type="ORF">ABL78_6201</name>
</gene>
<name>A0A0N0P409_LEPSE</name>
<accession>A0A0N0P409</accession>
<dbReference type="VEuPathDB" id="TriTrypDB:Lsey_0234_0120"/>
<dbReference type="OrthoDB" id="277477at2759"/>
<dbReference type="OMA" id="VAWIEMA"/>
<evidence type="ECO:0000313" key="2">
    <source>
        <dbReference type="EMBL" id="KPI84756.1"/>
    </source>
</evidence>
<evidence type="ECO:0008006" key="4">
    <source>
        <dbReference type="Google" id="ProtNLM"/>
    </source>
</evidence>